<dbReference type="PANTHER" id="PTHR21522">
    <property type="entry name" value="PROTON CHANNEL OTOP"/>
    <property type="match status" value="1"/>
</dbReference>
<dbReference type="Pfam" id="PF03189">
    <property type="entry name" value="Otopetrin"/>
    <property type="match status" value="1"/>
</dbReference>
<evidence type="ECO:0000256" key="6">
    <source>
        <dbReference type="ARBA" id="ARBA00022781"/>
    </source>
</evidence>
<evidence type="ECO:0000256" key="9">
    <source>
        <dbReference type="ARBA" id="ARBA00023136"/>
    </source>
</evidence>
<comment type="similarity">
    <text evidence="2">Belongs to the otopetrin family.</text>
</comment>
<evidence type="ECO:0000256" key="2">
    <source>
        <dbReference type="ARBA" id="ARBA00006513"/>
    </source>
</evidence>
<dbReference type="AlphaFoldDB" id="A0A914Q2Z8"/>
<keyword evidence="9 12" id="KW-0472">Membrane</keyword>
<keyword evidence="4" id="KW-1003">Cell membrane</keyword>
<evidence type="ECO:0000256" key="4">
    <source>
        <dbReference type="ARBA" id="ARBA00022475"/>
    </source>
</evidence>
<dbReference type="Proteomes" id="UP000887578">
    <property type="component" value="Unplaced"/>
</dbReference>
<feature type="transmembrane region" description="Helical" evidence="12">
    <location>
        <begin position="208"/>
        <end position="228"/>
    </location>
</feature>
<keyword evidence="13" id="KW-1185">Reference proteome</keyword>
<dbReference type="GO" id="GO:0005886">
    <property type="term" value="C:plasma membrane"/>
    <property type="evidence" value="ECO:0007669"/>
    <property type="project" value="UniProtKB-SubCell"/>
</dbReference>
<keyword evidence="6" id="KW-0375">Hydrogen ion transport</keyword>
<keyword evidence="7 12" id="KW-1133">Transmembrane helix</keyword>
<evidence type="ECO:0000313" key="13">
    <source>
        <dbReference type="Proteomes" id="UP000887578"/>
    </source>
</evidence>
<dbReference type="PANTHER" id="PTHR21522:SF32">
    <property type="entry name" value="OTOPETRIN-2"/>
    <property type="match status" value="1"/>
</dbReference>
<keyword evidence="5 12" id="KW-0812">Transmembrane</keyword>
<dbReference type="InterPro" id="IPR004878">
    <property type="entry name" value="Otopetrin"/>
</dbReference>
<evidence type="ECO:0000256" key="11">
    <source>
        <dbReference type="SAM" id="MobiDB-lite"/>
    </source>
</evidence>
<feature type="transmembrane region" description="Helical" evidence="12">
    <location>
        <begin position="176"/>
        <end position="196"/>
    </location>
</feature>
<protein>
    <submittedName>
        <fullName evidence="14">Uncharacterized protein</fullName>
    </submittedName>
</protein>
<keyword evidence="8" id="KW-0406">Ion transport</keyword>
<evidence type="ECO:0000256" key="7">
    <source>
        <dbReference type="ARBA" id="ARBA00022989"/>
    </source>
</evidence>
<feature type="compositionally biased region" description="Basic and acidic residues" evidence="11">
    <location>
        <begin position="7"/>
        <end position="16"/>
    </location>
</feature>
<evidence type="ECO:0000256" key="3">
    <source>
        <dbReference type="ARBA" id="ARBA00022448"/>
    </source>
</evidence>
<evidence type="ECO:0000256" key="1">
    <source>
        <dbReference type="ARBA" id="ARBA00004651"/>
    </source>
</evidence>
<evidence type="ECO:0000256" key="8">
    <source>
        <dbReference type="ARBA" id="ARBA00023065"/>
    </source>
</evidence>
<accession>A0A914Q2Z8</accession>
<evidence type="ECO:0000256" key="12">
    <source>
        <dbReference type="SAM" id="Phobius"/>
    </source>
</evidence>
<evidence type="ECO:0000313" key="14">
    <source>
        <dbReference type="WBParaSite" id="PDA_v2.g25626.t1"/>
    </source>
</evidence>
<comment type="subcellular location">
    <subcellularLocation>
        <location evidence="1">Cell membrane</location>
        <topology evidence="1">Multi-pass membrane protein</topology>
    </subcellularLocation>
</comment>
<keyword evidence="3" id="KW-0813">Transport</keyword>
<keyword evidence="10" id="KW-0407">Ion channel</keyword>
<feature type="transmembrane region" description="Helical" evidence="12">
    <location>
        <begin position="113"/>
        <end position="134"/>
    </location>
</feature>
<name>A0A914Q2Z8_9BILA</name>
<organism evidence="13 14">
    <name type="scientific">Panagrolaimus davidi</name>
    <dbReference type="NCBI Taxonomy" id="227884"/>
    <lineage>
        <taxon>Eukaryota</taxon>
        <taxon>Metazoa</taxon>
        <taxon>Ecdysozoa</taxon>
        <taxon>Nematoda</taxon>
        <taxon>Chromadorea</taxon>
        <taxon>Rhabditida</taxon>
        <taxon>Tylenchina</taxon>
        <taxon>Panagrolaimomorpha</taxon>
        <taxon>Panagrolaimoidea</taxon>
        <taxon>Panagrolaimidae</taxon>
        <taxon>Panagrolaimus</taxon>
    </lineage>
</organism>
<sequence length="338" mass="38486">MTNPVEKSSENEKKNIQENNENVAKEKSELSLSIPSTHSSDTVSESPITSAKESEINPWTYSHYARNYAIGLITVFYALILIVYEIMLLLWQWVNDVSDKEAQDAFVVHHRQYHYYVCVVAYIFFGYCYIVLLLKNQKCKTFFQFLSRKLLFQRGHEEEDIILLDNPTLMPNVGCLYLRLGAVLFAIVTVVFYAFATSLKSGYFQSNILLTIFFIIQTHFVYCSAILFDPKHYIINRFGTMHLFAINVVTAFKFIFAKGQANEVYIGKAFKLNKTSNLYYIPKVVSSLSTTATSIYTTTDSSTEDGSVINRIVRTATYAVEIDDGFGINGSTERALGK</sequence>
<feature type="compositionally biased region" description="Polar residues" evidence="11">
    <location>
        <begin position="30"/>
        <end position="49"/>
    </location>
</feature>
<evidence type="ECO:0000256" key="5">
    <source>
        <dbReference type="ARBA" id="ARBA00022692"/>
    </source>
</evidence>
<dbReference type="WBParaSite" id="PDA_v2.g25626.t1">
    <property type="protein sequence ID" value="PDA_v2.g25626.t1"/>
    <property type="gene ID" value="PDA_v2.g25626"/>
</dbReference>
<dbReference type="GO" id="GO:0015252">
    <property type="term" value="F:proton channel activity"/>
    <property type="evidence" value="ECO:0007669"/>
    <property type="project" value="InterPro"/>
</dbReference>
<feature type="region of interest" description="Disordered" evidence="11">
    <location>
        <begin position="1"/>
        <end position="49"/>
    </location>
</feature>
<proteinExistence type="inferred from homology"/>
<feature type="transmembrane region" description="Helical" evidence="12">
    <location>
        <begin position="68"/>
        <end position="93"/>
    </location>
</feature>
<evidence type="ECO:0000256" key="10">
    <source>
        <dbReference type="ARBA" id="ARBA00023303"/>
    </source>
</evidence>
<reference evidence="14" key="1">
    <citation type="submission" date="2022-11" db="UniProtKB">
        <authorList>
            <consortium name="WormBaseParasite"/>
        </authorList>
    </citation>
    <scope>IDENTIFICATION</scope>
</reference>